<accession>A0A7J7DSK4</accession>
<feature type="compositionally biased region" description="Basic residues" evidence="1">
    <location>
        <begin position="85"/>
        <end position="111"/>
    </location>
</feature>
<feature type="region of interest" description="Disordered" evidence="1">
    <location>
        <begin position="1"/>
        <end position="54"/>
    </location>
</feature>
<organism evidence="2 3">
    <name type="scientific">Tripterygium wilfordii</name>
    <name type="common">Thunder God vine</name>
    <dbReference type="NCBI Taxonomy" id="458696"/>
    <lineage>
        <taxon>Eukaryota</taxon>
        <taxon>Viridiplantae</taxon>
        <taxon>Streptophyta</taxon>
        <taxon>Embryophyta</taxon>
        <taxon>Tracheophyta</taxon>
        <taxon>Spermatophyta</taxon>
        <taxon>Magnoliopsida</taxon>
        <taxon>eudicotyledons</taxon>
        <taxon>Gunneridae</taxon>
        <taxon>Pentapetalae</taxon>
        <taxon>rosids</taxon>
        <taxon>fabids</taxon>
        <taxon>Celastrales</taxon>
        <taxon>Celastraceae</taxon>
        <taxon>Tripterygium</taxon>
    </lineage>
</organism>
<feature type="region of interest" description="Disordered" evidence="1">
    <location>
        <begin position="74"/>
        <end position="125"/>
    </location>
</feature>
<dbReference type="EMBL" id="JAAARO010000004">
    <property type="protein sequence ID" value="KAF5749348.1"/>
    <property type="molecule type" value="Genomic_DNA"/>
</dbReference>
<reference evidence="2 3" key="1">
    <citation type="journal article" date="2020" name="Nat. Commun.">
        <title>Genome of Tripterygium wilfordii and identification of cytochrome P450 involved in triptolide biosynthesis.</title>
        <authorList>
            <person name="Tu L."/>
            <person name="Su P."/>
            <person name="Zhang Z."/>
            <person name="Gao L."/>
            <person name="Wang J."/>
            <person name="Hu T."/>
            <person name="Zhou J."/>
            <person name="Zhang Y."/>
            <person name="Zhao Y."/>
            <person name="Liu Y."/>
            <person name="Song Y."/>
            <person name="Tong Y."/>
            <person name="Lu Y."/>
            <person name="Yang J."/>
            <person name="Xu C."/>
            <person name="Jia M."/>
            <person name="Peters R.J."/>
            <person name="Huang L."/>
            <person name="Gao W."/>
        </authorList>
    </citation>
    <scope>NUCLEOTIDE SEQUENCE [LARGE SCALE GENOMIC DNA]</scope>
    <source>
        <strain evidence="3">cv. XIE 37</strain>
        <tissue evidence="2">Leaf</tissue>
    </source>
</reference>
<evidence type="ECO:0000313" key="3">
    <source>
        <dbReference type="Proteomes" id="UP000593562"/>
    </source>
</evidence>
<dbReference type="Proteomes" id="UP000593562">
    <property type="component" value="Unassembled WGS sequence"/>
</dbReference>
<dbReference type="InParanoid" id="A0A7J7DSK4"/>
<dbReference type="PANTHER" id="PTHR36709:SF1">
    <property type="entry name" value="OS02G0604100 PROTEIN"/>
    <property type="match status" value="1"/>
</dbReference>
<dbReference type="AlphaFoldDB" id="A0A7J7DSK4"/>
<feature type="compositionally biased region" description="Basic residues" evidence="1">
    <location>
        <begin position="42"/>
        <end position="51"/>
    </location>
</feature>
<dbReference type="FunCoup" id="A0A7J7DSK4">
    <property type="interactions" value="1453"/>
</dbReference>
<evidence type="ECO:0000313" key="2">
    <source>
        <dbReference type="EMBL" id="KAF5749348.1"/>
    </source>
</evidence>
<protein>
    <submittedName>
        <fullName evidence="2">Uncharacterized protein</fullName>
    </submittedName>
</protein>
<sequence>MAKFNVVQKRRRAQIAERKRASHGDSLTRKLKQKAQPLSISGKRRRKIEKKWRREQNEAVEKGLITMEDIEMAVTDENSQDDKKMPRKINVKKGLKLKQLKRGKGKKKRNSSKQGTGVSDEAMVE</sequence>
<gene>
    <name evidence="2" type="ORF">HS088_TW04G01316</name>
</gene>
<proteinExistence type="predicted"/>
<keyword evidence="3" id="KW-1185">Reference proteome</keyword>
<feature type="compositionally biased region" description="Basic and acidic residues" evidence="1">
    <location>
        <begin position="14"/>
        <end position="28"/>
    </location>
</feature>
<name>A0A7J7DSK4_TRIWF</name>
<dbReference type="PANTHER" id="PTHR36709">
    <property type="entry name" value="OS02G0604100 PROTEIN"/>
    <property type="match status" value="1"/>
</dbReference>
<comment type="caution">
    <text evidence="2">The sequence shown here is derived from an EMBL/GenBank/DDBJ whole genome shotgun (WGS) entry which is preliminary data.</text>
</comment>
<evidence type="ECO:0000256" key="1">
    <source>
        <dbReference type="SAM" id="MobiDB-lite"/>
    </source>
</evidence>